<dbReference type="HAMAP" id="MF_00634">
    <property type="entry name" value="UPF0235"/>
    <property type="match status" value="1"/>
</dbReference>
<name>B8HWP3_CYAP4</name>
<dbReference type="HOGENOM" id="CLU_130694_6_2_3"/>
<dbReference type="NCBIfam" id="TIGR00251">
    <property type="entry name" value="DUF167 family protein"/>
    <property type="match status" value="1"/>
</dbReference>
<accession>B8HWP3</accession>
<dbReference type="STRING" id="395961.Cyan7425_4156"/>
<organism evidence="3">
    <name type="scientific">Cyanothece sp. (strain PCC 7425 / ATCC 29141)</name>
    <dbReference type="NCBI Taxonomy" id="395961"/>
    <lineage>
        <taxon>Bacteria</taxon>
        <taxon>Bacillati</taxon>
        <taxon>Cyanobacteriota</taxon>
        <taxon>Cyanophyceae</taxon>
        <taxon>Gomontiellales</taxon>
        <taxon>Cyanothecaceae</taxon>
        <taxon>Cyanothece</taxon>
    </lineage>
</organism>
<dbReference type="AlphaFoldDB" id="B8HWP3"/>
<protein>
    <recommendedName>
        <fullName evidence="2">UPF0235 protein Cyan7425_4156</fullName>
    </recommendedName>
</protein>
<dbReference type="EMBL" id="CP001344">
    <property type="protein sequence ID" value="ACL46469.1"/>
    <property type="molecule type" value="Genomic_DNA"/>
</dbReference>
<dbReference type="PANTHER" id="PTHR13420">
    <property type="entry name" value="UPF0235 PROTEIN C15ORF40"/>
    <property type="match status" value="1"/>
</dbReference>
<sequence length="89" mass="9200">MAKLKVKVVPSSSRDLVVGWLGEALKVKVKAPPEKGKANAAVIALLATHLGIDQTCIEVLSGHTSAAKVLSIEGLDQTQIRAALSDVSG</sequence>
<proteinExistence type="inferred from homology"/>
<evidence type="ECO:0000256" key="1">
    <source>
        <dbReference type="ARBA" id="ARBA00010364"/>
    </source>
</evidence>
<dbReference type="InterPro" id="IPR036591">
    <property type="entry name" value="YggU-like_sf"/>
</dbReference>
<comment type="similarity">
    <text evidence="1 2">Belongs to the UPF0235 family.</text>
</comment>
<gene>
    <name evidence="3" type="ordered locus">Cyan7425_4156</name>
</gene>
<dbReference type="PANTHER" id="PTHR13420:SF7">
    <property type="entry name" value="UPF0235 PROTEIN C15ORF40"/>
    <property type="match status" value="1"/>
</dbReference>
<dbReference type="Gene3D" id="3.30.1200.10">
    <property type="entry name" value="YggU-like"/>
    <property type="match status" value="1"/>
</dbReference>
<dbReference type="InterPro" id="IPR003746">
    <property type="entry name" value="DUF167"/>
</dbReference>
<evidence type="ECO:0000256" key="2">
    <source>
        <dbReference type="HAMAP-Rule" id="MF_00634"/>
    </source>
</evidence>
<dbReference type="Pfam" id="PF02594">
    <property type="entry name" value="DUF167"/>
    <property type="match status" value="1"/>
</dbReference>
<evidence type="ECO:0000313" key="3">
    <source>
        <dbReference type="EMBL" id="ACL46469.1"/>
    </source>
</evidence>
<reference evidence="3" key="1">
    <citation type="submission" date="2009-01" db="EMBL/GenBank/DDBJ databases">
        <title>Complete sequence of chromosome Cyanothece sp. PCC 7425.</title>
        <authorList>
            <consortium name="US DOE Joint Genome Institute"/>
            <person name="Lucas S."/>
            <person name="Copeland A."/>
            <person name="Lapidus A."/>
            <person name="Glavina del Rio T."/>
            <person name="Dalin E."/>
            <person name="Tice H."/>
            <person name="Bruce D."/>
            <person name="Goodwin L."/>
            <person name="Pitluck S."/>
            <person name="Sims D."/>
            <person name="Meineke L."/>
            <person name="Brettin T."/>
            <person name="Detter J.C."/>
            <person name="Han C."/>
            <person name="Larimer F."/>
            <person name="Land M."/>
            <person name="Hauser L."/>
            <person name="Kyrpides N."/>
            <person name="Ovchinnikova G."/>
            <person name="Liberton M."/>
            <person name="Stoeckel J."/>
            <person name="Banerjee A."/>
            <person name="Singh A."/>
            <person name="Page L."/>
            <person name="Sato H."/>
            <person name="Zhao L."/>
            <person name="Sherman L."/>
            <person name="Pakrasi H."/>
            <person name="Richardson P."/>
        </authorList>
    </citation>
    <scope>NUCLEOTIDE SEQUENCE</scope>
    <source>
        <strain evidence="3">PCC 7425</strain>
    </source>
</reference>
<dbReference type="SUPFAM" id="SSF69786">
    <property type="entry name" value="YggU-like"/>
    <property type="match status" value="1"/>
</dbReference>
<dbReference type="eggNOG" id="COG1872">
    <property type="taxonomic scope" value="Bacteria"/>
</dbReference>
<dbReference type="KEGG" id="cyn:Cyan7425_4156"/>
<dbReference type="OrthoDB" id="290224at2"/>
<dbReference type="SMART" id="SM01152">
    <property type="entry name" value="DUF167"/>
    <property type="match status" value="1"/>
</dbReference>
<dbReference type="GO" id="GO:0005737">
    <property type="term" value="C:cytoplasm"/>
    <property type="evidence" value="ECO:0007669"/>
    <property type="project" value="TreeGrafter"/>
</dbReference>